<evidence type="ECO:0000256" key="1">
    <source>
        <dbReference type="ARBA" id="ARBA00038101"/>
    </source>
</evidence>
<dbReference type="Pfam" id="PF08238">
    <property type="entry name" value="Sel1"/>
    <property type="match status" value="7"/>
</dbReference>
<protein>
    <submittedName>
        <fullName evidence="2">Uncharacterized protein</fullName>
    </submittedName>
</protein>
<keyword evidence="3" id="KW-1185">Reference proteome</keyword>
<dbReference type="InterPro" id="IPR006597">
    <property type="entry name" value="Sel1-like"/>
</dbReference>
<comment type="similarity">
    <text evidence="1">Belongs to the sel-1 family.</text>
</comment>
<proteinExistence type="inferred from homology"/>
<dbReference type="Proteomes" id="UP001470230">
    <property type="component" value="Unassembled WGS sequence"/>
</dbReference>
<dbReference type="InterPro" id="IPR011990">
    <property type="entry name" value="TPR-like_helical_dom_sf"/>
</dbReference>
<reference evidence="2 3" key="1">
    <citation type="submission" date="2024-04" db="EMBL/GenBank/DDBJ databases">
        <title>Tritrichomonas musculus Genome.</title>
        <authorList>
            <person name="Alves-Ferreira E."/>
            <person name="Grigg M."/>
            <person name="Lorenzi H."/>
            <person name="Galac M."/>
        </authorList>
    </citation>
    <scope>NUCLEOTIDE SEQUENCE [LARGE SCALE GENOMIC DNA]</scope>
    <source>
        <strain evidence="2 3">EAF2021</strain>
    </source>
</reference>
<comment type="caution">
    <text evidence="2">The sequence shown here is derived from an EMBL/GenBank/DDBJ whole genome shotgun (WGS) entry which is preliminary data.</text>
</comment>
<accession>A0ABR2KMQ6</accession>
<dbReference type="SUPFAM" id="SSF81901">
    <property type="entry name" value="HCP-like"/>
    <property type="match status" value="1"/>
</dbReference>
<evidence type="ECO:0000313" key="2">
    <source>
        <dbReference type="EMBL" id="KAK8892419.1"/>
    </source>
</evidence>
<organism evidence="2 3">
    <name type="scientific">Tritrichomonas musculus</name>
    <dbReference type="NCBI Taxonomy" id="1915356"/>
    <lineage>
        <taxon>Eukaryota</taxon>
        <taxon>Metamonada</taxon>
        <taxon>Parabasalia</taxon>
        <taxon>Tritrichomonadida</taxon>
        <taxon>Tritrichomonadidae</taxon>
        <taxon>Tritrichomonas</taxon>
    </lineage>
</organism>
<name>A0ABR2KMQ6_9EUKA</name>
<dbReference type="PANTHER" id="PTHR11102">
    <property type="entry name" value="SEL-1-LIKE PROTEIN"/>
    <property type="match status" value="1"/>
</dbReference>
<dbReference type="EMBL" id="JAPFFF010000004">
    <property type="protein sequence ID" value="KAK8892419.1"/>
    <property type="molecule type" value="Genomic_DNA"/>
</dbReference>
<dbReference type="SMART" id="SM00671">
    <property type="entry name" value="SEL1"/>
    <property type="match status" value="6"/>
</dbReference>
<dbReference type="InterPro" id="IPR050767">
    <property type="entry name" value="Sel1_AlgK"/>
</dbReference>
<dbReference type="PANTHER" id="PTHR11102:SF160">
    <property type="entry name" value="ERAD-ASSOCIATED E3 UBIQUITIN-PROTEIN LIGASE COMPONENT HRD3"/>
    <property type="match status" value="1"/>
</dbReference>
<sequence length="348" mass="41203">MNKAIHYLILSADQHNQFAQQLLGKIYYYGKYVPQDIKKAIHYLTLSANQYNSDAQCLLGYIYYDDKYVSRDIKKAIYYFNLSAYQGDSFAQYKLGKIYYTGKYVNRNIKKAIFYLTLSANHNDSDANYLLGKIYNDGKYTSRDINMAIHYFKESACFRNSHAKNNLGILYKNGDGISKNISRAIEYFGEAIKEENDPFSLLNLARIYYFGIDVECNIPKSIDLLETIATDSYYASFFLYFIYTFGNERYLDKNKSMYYRNKIGNLIIYTENLILLDFHESDFELILKQRIECFFKEYDFVYSDSKDESFDFISYLYEGSYQAQEEEKLHESRNIKEINEKFYEGFYS</sequence>
<gene>
    <name evidence="2" type="ORF">M9Y10_029646</name>
</gene>
<evidence type="ECO:0000313" key="3">
    <source>
        <dbReference type="Proteomes" id="UP001470230"/>
    </source>
</evidence>
<dbReference type="Gene3D" id="1.25.40.10">
    <property type="entry name" value="Tetratricopeptide repeat domain"/>
    <property type="match status" value="1"/>
</dbReference>